<keyword evidence="5" id="KW-1133">Transmembrane helix</keyword>
<dbReference type="AlphaFoldDB" id="A0A3Q3BN23"/>
<dbReference type="InterPro" id="IPR013783">
    <property type="entry name" value="Ig-like_fold"/>
</dbReference>
<feature type="domain" description="Ig-like" evidence="10">
    <location>
        <begin position="209"/>
        <end position="299"/>
    </location>
</feature>
<keyword evidence="6" id="KW-0472">Membrane</keyword>
<evidence type="ECO:0000256" key="9">
    <source>
        <dbReference type="SAM" id="MobiDB-lite"/>
    </source>
</evidence>
<dbReference type="SMART" id="SM00408">
    <property type="entry name" value="IGc2"/>
    <property type="match status" value="1"/>
</dbReference>
<name>A0A3Q3BN23_KRYMA</name>
<dbReference type="CDD" id="cd00096">
    <property type="entry name" value="Ig"/>
    <property type="match status" value="1"/>
</dbReference>
<comment type="similarity">
    <text evidence="8">Belongs to the immunoglobulin superfamily. SIGLEC (sialic acid binding Ig-like lectin) family.</text>
</comment>
<dbReference type="Ensembl" id="ENSKMAT00000027383.1">
    <property type="protein sequence ID" value="ENSKMAP00000027044.1"/>
    <property type="gene ID" value="ENSKMAG00000020054.1"/>
</dbReference>
<evidence type="ECO:0000256" key="3">
    <source>
        <dbReference type="ARBA" id="ARBA00022734"/>
    </source>
</evidence>
<feature type="domain" description="Ig-like" evidence="10">
    <location>
        <begin position="1"/>
        <end position="106"/>
    </location>
</feature>
<evidence type="ECO:0000256" key="2">
    <source>
        <dbReference type="ARBA" id="ARBA00022692"/>
    </source>
</evidence>
<dbReference type="InterPro" id="IPR051036">
    <property type="entry name" value="SIGLEC"/>
</dbReference>
<dbReference type="Pfam" id="PF13927">
    <property type="entry name" value="Ig_3"/>
    <property type="match status" value="1"/>
</dbReference>
<dbReference type="Pfam" id="PF07686">
    <property type="entry name" value="V-set"/>
    <property type="match status" value="1"/>
</dbReference>
<dbReference type="GO" id="GO:0030246">
    <property type="term" value="F:carbohydrate binding"/>
    <property type="evidence" value="ECO:0007669"/>
    <property type="project" value="UniProtKB-KW"/>
</dbReference>
<organism evidence="11 12">
    <name type="scientific">Kryptolebias marmoratus</name>
    <name type="common">Mangrove killifish</name>
    <name type="synonym">Rivulus marmoratus</name>
    <dbReference type="NCBI Taxonomy" id="37003"/>
    <lineage>
        <taxon>Eukaryota</taxon>
        <taxon>Metazoa</taxon>
        <taxon>Chordata</taxon>
        <taxon>Craniata</taxon>
        <taxon>Vertebrata</taxon>
        <taxon>Euteleostomi</taxon>
        <taxon>Actinopterygii</taxon>
        <taxon>Neopterygii</taxon>
        <taxon>Teleostei</taxon>
        <taxon>Neoteleostei</taxon>
        <taxon>Acanthomorphata</taxon>
        <taxon>Ovalentaria</taxon>
        <taxon>Atherinomorphae</taxon>
        <taxon>Cyprinodontiformes</taxon>
        <taxon>Rivulidae</taxon>
        <taxon>Kryptolebias</taxon>
    </lineage>
</organism>
<evidence type="ECO:0000313" key="12">
    <source>
        <dbReference type="Proteomes" id="UP000264800"/>
    </source>
</evidence>
<dbReference type="Gene3D" id="2.60.40.10">
    <property type="entry name" value="Immunoglobulins"/>
    <property type="match status" value="4"/>
</dbReference>
<keyword evidence="3" id="KW-0430">Lectin</keyword>
<evidence type="ECO:0000256" key="4">
    <source>
        <dbReference type="ARBA" id="ARBA00022889"/>
    </source>
</evidence>
<dbReference type="Proteomes" id="UP000264800">
    <property type="component" value="Unplaced"/>
</dbReference>
<dbReference type="InterPro" id="IPR003599">
    <property type="entry name" value="Ig_sub"/>
</dbReference>
<feature type="region of interest" description="Disordered" evidence="9">
    <location>
        <begin position="417"/>
        <end position="454"/>
    </location>
</feature>
<accession>A0A3Q3BN23</accession>
<evidence type="ECO:0000256" key="6">
    <source>
        <dbReference type="ARBA" id="ARBA00023136"/>
    </source>
</evidence>
<evidence type="ECO:0000256" key="1">
    <source>
        <dbReference type="ARBA" id="ARBA00004479"/>
    </source>
</evidence>
<dbReference type="GO" id="GO:0033691">
    <property type="term" value="F:sialic acid binding"/>
    <property type="evidence" value="ECO:0007669"/>
    <property type="project" value="TreeGrafter"/>
</dbReference>
<feature type="domain" description="Ig-like" evidence="10">
    <location>
        <begin position="124"/>
        <end position="200"/>
    </location>
</feature>
<keyword evidence="2" id="KW-0812">Transmembrane</keyword>
<protein>
    <recommendedName>
        <fullName evidence="10">Ig-like domain-containing protein</fullName>
    </recommendedName>
</protein>
<proteinExistence type="inferred from homology"/>
<dbReference type="PANTHER" id="PTHR12035:SF128">
    <property type="entry name" value="BRANCHED CHAIN KETO ACID DEHYDROGENASE E1 SUBUNIT BETA,-LIKE-RELATED"/>
    <property type="match status" value="1"/>
</dbReference>
<dbReference type="STRING" id="37003.ENSKMAP00000027044"/>
<dbReference type="PANTHER" id="PTHR12035">
    <property type="entry name" value="SIALIC ACID BINDING IMMUNOGLOBULIN-LIKE LECTIN"/>
    <property type="match status" value="1"/>
</dbReference>
<reference evidence="11" key="1">
    <citation type="submission" date="2025-08" db="UniProtKB">
        <authorList>
            <consortium name="Ensembl"/>
        </authorList>
    </citation>
    <scope>IDENTIFICATION</scope>
</reference>
<dbReference type="InterPro" id="IPR003598">
    <property type="entry name" value="Ig_sub2"/>
</dbReference>
<evidence type="ECO:0000313" key="11">
    <source>
        <dbReference type="Ensembl" id="ENSKMAP00000027044.1"/>
    </source>
</evidence>
<dbReference type="InterPro" id="IPR013162">
    <property type="entry name" value="CD80_C2-set"/>
</dbReference>
<dbReference type="SUPFAM" id="SSF48726">
    <property type="entry name" value="Immunoglobulin"/>
    <property type="match status" value="3"/>
</dbReference>
<dbReference type="InterPro" id="IPR013106">
    <property type="entry name" value="Ig_V-set"/>
</dbReference>
<reference evidence="11" key="2">
    <citation type="submission" date="2025-09" db="UniProtKB">
        <authorList>
            <consortium name="Ensembl"/>
        </authorList>
    </citation>
    <scope>IDENTIFICATION</scope>
</reference>
<dbReference type="GeneTree" id="ENSGT01150000286924"/>
<dbReference type="InterPro" id="IPR036179">
    <property type="entry name" value="Ig-like_dom_sf"/>
</dbReference>
<evidence type="ECO:0000256" key="7">
    <source>
        <dbReference type="ARBA" id="ARBA00023157"/>
    </source>
</evidence>
<sequence length="484" mass="53038">HDGTITAEAGLCAVILCSFTSEVTPKRIIWYKCEQSKCDNVFYSNTKNDEVQSGFKGRVSLLEPDVSQKNCSIIISDLKESDSGLYQLRVEGTKSFTYTVSRASLSVTGRTNKCTISLSCHLYQPVLESTLTCTAPGLCSGSQPKITWTWRKGGKDSQLTGNITAAKTENLTAVTQRHSSTLTFNLSAEHHGTNITCQVSFGGNTTREETVTLNVKYKRKLQITGNRTVKPGGVLHLICSIKSFPPSLIMWTKHSPTNLHKRINFHNDTGSAALIITNVTEEDAGQYICTAKHLNDTVTTHILKGSGCVLQSKVLTCVCISEGVPLPTIKWPLLEDNTEYSVFTSVSNNAINSTVSVSFKNHGSMSVECFSSNNIGECQHGQFEVQEVSADKASPELNNGPADLMYASIEFSRMDRSPRVAKRRDDTETEYAGVKTRNETKEDDGEVISEGGKRMKNCVQEVEGGPQEAVYSNVKDLVDETRGL</sequence>
<evidence type="ECO:0000259" key="10">
    <source>
        <dbReference type="PROSITE" id="PS50835"/>
    </source>
</evidence>
<dbReference type="InterPro" id="IPR007110">
    <property type="entry name" value="Ig-like_dom"/>
</dbReference>
<feature type="compositionally biased region" description="Basic and acidic residues" evidence="9">
    <location>
        <begin position="417"/>
        <end position="426"/>
    </location>
</feature>
<dbReference type="Pfam" id="PF08205">
    <property type="entry name" value="C2-set_2"/>
    <property type="match status" value="1"/>
</dbReference>
<dbReference type="SMART" id="SM00409">
    <property type="entry name" value="IG"/>
    <property type="match status" value="3"/>
</dbReference>
<keyword evidence="7" id="KW-1015">Disulfide bond</keyword>
<keyword evidence="4" id="KW-0130">Cell adhesion</keyword>
<dbReference type="GO" id="GO:0007155">
    <property type="term" value="P:cell adhesion"/>
    <property type="evidence" value="ECO:0007669"/>
    <property type="project" value="UniProtKB-KW"/>
</dbReference>
<dbReference type="GO" id="GO:0005886">
    <property type="term" value="C:plasma membrane"/>
    <property type="evidence" value="ECO:0007669"/>
    <property type="project" value="TreeGrafter"/>
</dbReference>
<evidence type="ECO:0000256" key="8">
    <source>
        <dbReference type="ARBA" id="ARBA00038361"/>
    </source>
</evidence>
<evidence type="ECO:0000256" key="5">
    <source>
        <dbReference type="ARBA" id="ARBA00022989"/>
    </source>
</evidence>
<comment type="subcellular location">
    <subcellularLocation>
        <location evidence="1">Membrane</location>
        <topology evidence="1">Single-pass type I membrane protein</topology>
    </subcellularLocation>
</comment>
<dbReference type="PROSITE" id="PS50835">
    <property type="entry name" value="IG_LIKE"/>
    <property type="match status" value="3"/>
</dbReference>
<keyword evidence="12" id="KW-1185">Reference proteome</keyword>